<dbReference type="InterPro" id="IPR046787">
    <property type="entry name" value="DnaT_2"/>
</dbReference>
<reference evidence="2" key="1">
    <citation type="submission" date="2016-10" db="EMBL/GenBank/DDBJ databases">
        <title>vB_BbrS_LK3 siphovirus of Bordetella bronchiseptica: our friend or foe?</title>
        <authorList>
            <person name="Petrovic A."/>
            <person name="Doffkay Z."/>
            <person name="Rakhely G."/>
            <person name="Knezevic P."/>
        </authorList>
    </citation>
    <scope>NUCLEOTIDE SEQUENCE [LARGE SCALE GENOMIC DNA]</scope>
</reference>
<feature type="domain" description="Putative DnaT-like" evidence="1">
    <location>
        <begin position="1"/>
        <end position="161"/>
    </location>
</feature>
<proteinExistence type="predicted"/>
<name>A0A2D0W8Z4_9CAUD</name>
<accession>A0A2D0W8Z4</accession>
<dbReference type="Proteomes" id="UP000241389">
    <property type="component" value="Segment"/>
</dbReference>
<protein>
    <submittedName>
        <fullName evidence="2">Putative structural protein</fullName>
    </submittedName>
</protein>
<evidence type="ECO:0000313" key="2">
    <source>
        <dbReference type="EMBL" id="APL99124.1"/>
    </source>
</evidence>
<evidence type="ECO:0000259" key="1">
    <source>
        <dbReference type="Pfam" id="PF20557"/>
    </source>
</evidence>
<sequence length="172" mass="18630">MALIVQNDQGTVPGANAYISVQEFKDYHDTRGNSYAGQTDQQIETGIVRATDYLDGRFRFVGKPLYGRAQTTAWPRSNAWDCSRRYVTGIPREVKDATAEYALRALAADLLPDPIRDPSGAPVLSKSETVGPISESVTYVGGSVFVMPKYPAADSKLVRACLVISGGNVVRA</sequence>
<dbReference type="EMBL" id="KX961385">
    <property type="protein sequence ID" value="APL99124.1"/>
    <property type="molecule type" value="Genomic_DNA"/>
</dbReference>
<gene>
    <name evidence="2" type="ORF">LK3_14</name>
</gene>
<dbReference type="Pfam" id="PF20557">
    <property type="entry name" value="DnaT_2"/>
    <property type="match status" value="1"/>
</dbReference>
<organism evidence="2">
    <name type="scientific">Bordetella phage LK3</name>
    <dbReference type="NCBI Taxonomy" id="1926943"/>
    <lineage>
        <taxon>Viruses</taxon>
        <taxon>Duplodnaviria</taxon>
        <taxon>Heunggongvirae</taxon>
        <taxon>Uroviricota</taxon>
        <taxon>Caudoviricetes</taxon>
        <taxon>Mesyanzhinovviridae</taxon>
        <taxon>Rabinowitzvirinae</taxon>
        <taxon>Vojvodinavirus</taxon>
        <taxon>Vojvodinavirus CN1</taxon>
        <taxon>Bordetella virus CN1</taxon>
    </lineage>
</organism>